<proteinExistence type="predicted"/>
<gene>
    <name evidence="2" type="ORF">PIB30_091358</name>
</gene>
<feature type="region of interest" description="Disordered" evidence="1">
    <location>
        <begin position="1"/>
        <end position="27"/>
    </location>
</feature>
<organism evidence="2 3">
    <name type="scientific">Stylosanthes scabra</name>
    <dbReference type="NCBI Taxonomy" id="79078"/>
    <lineage>
        <taxon>Eukaryota</taxon>
        <taxon>Viridiplantae</taxon>
        <taxon>Streptophyta</taxon>
        <taxon>Embryophyta</taxon>
        <taxon>Tracheophyta</taxon>
        <taxon>Spermatophyta</taxon>
        <taxon>Magnoliopsida</taxon>
        <taxon>eudicotyledons</taxon>
        <taxon>Gunneridae</taxon>
        <taxon>Pentapetalae</taxon>
        <taxon>rosids</taxon>
        <taxon>fabids</taxon>
        <taxon>Fabales</taxon>
        <taxon>Fabaceae</taxon>
        <taxon>Papilionoideae</taxon>
        <taxon>50 kb inversion clade</taxon>
        <taxon>dalbergioids sensu lato</taxon>
        <taxon>Dalbergieae</taxon>
        <taxon>Pterocarpus clade</taxon>
        <taxon>Stylosanthes</taxon>
    </lineage>
</organism>
<keyword evidence="3" id="KW-1185">Reference proteome</keyword>
<dbReference type="Proteomes" id="UP001341840">
    <property type="component" value="Unassembled WGS sequence"/>
</dbReference>
<evidence type="ECO:0000256" key="1">
    <source>
        <dbReference type="SAM" id="MobiDB-lite"/>
    </source>
</evidence>
<name>A0ABU6UWA0_9FABA</name>
<evidence type="ECO:0000313" key="3">
    <source>
        <dbReference type="Proteomes" id="UP001341840"/>
    </source>
</evidence>
<sequence>DTVAARPDAAEAATKSTNAKETLAQARKSEASGAVELKGKKNKKWMRWAAR</sequence>
<reference evidence="2 3" key="1">
    <citation type="journal article" date="2023" name="Plants (Basel)">
        <title>Bridging the Gap: Combining Genomics and Transcriptomics Approaches to Understand Stylosanthes scabra, an Orphan Legume from the Brazilian Caatinga.</title>
        <authorList>
            <person name="Ferreira-Neto J.R.C."/>
            <person name="da Silva M.D."/>
            <person name="Binneck E."/>
            <person name="de Melo N.F."/>
            <person name="da Silva R.H."/>
            <person name="de Melo A.L.T.M."/>
            <person name="Pandolfi V."/>
            <person name="Bustamante F.O."/>
            <person name="Brasileiro-Vidal A.C."/>
            <person name="Benko-Iseppon A.M."/>
        </authorList>
    </citation>
    <scope>NUCLEOTIDE SEQUENCE [LARGE SCALE GENOMIC DNA]</scope>
    <source>
        <tissue evidence="2">Leaves</tissue>
    </source>
</reference>
<evidence type="ECO:0000313" key="2">
    <source>
        <dbReference type="EMBL" id="MED6164570.1"/>
    </source>
</evidence>
<comment type="caution">
    <text evidence="2">The sequence shown here is derived from an EMBL/GenBank/DDBJ whole genome shotgun (WGS) entry which is preliminary data.</text>
</comment>
<feature type="non-terminal residue" evidence="2">
    <location>
        <position position="1"/>
    </location>
</feature>
<dbReference type="EMBL" id="JASCZI010122648">
    <property type="protein sequence ID" value="MED6164570.1"/>
    <property type="molecule type" value="Genomic_DNA"/>
</dbReference>
<accession>A0ABU6UWA0</accession>
<protein>
    <submittedName>
        <fullName evidence="2">Uncharacterized protein</fullName>
    </submittedName>
</protein>